<dbReference type="Gene3D" id="3.30.40.10">
    <property type="entry name" value="Zinc/RING finger domain, C3HC4 (zinc finger)"/>
    <property type="match status" value="1"/>
</dbReference>
<dbReference type="InterPro" id="IPR013083">
    <property type="entry name" value="Znf_RING/FYVE/PHD"/>
</dbReference>
<dbReference type="PANTHER" id="PTHR46065">
    <property type="entry name" value="E3 UBIQUITIN-PROTEIN LIGASE MARCH 2/3 FAMILY MEMBER"/>
    <property type="match status" value="1"/>
</dbReference>
<dbReference type="GO" id="GO:0016567">
    <property type="term" value="P:protein ubiquitination"/>
    <property type="evidence" value="ECO:0007669"/>
    <property type="project" value="TreeGrafter"/>
</dbReference>
<evidence type="ECO:0000256" key="1">
    <source>
        <dbReference type="ARBA" id="ARBA00004141"/>
    </source>
</evidence>
<evidence type="ECO:0000256" key="4">
    <source>
        <dbReference type="ARBA" id="ARBA00022723"/>
    </source>
</evidence>
<dbReference type="InterPro" id="IPR011016">
    <property type="entry name" value="Znf_RING-CH"/>
</dbReference>
<evidence type="ECO:0000256" key="10">
    <source>
        <dbReference type="SAM" id="Phobius"/>
    </source>
</evidence>
<evidence type="ECO:0000256" key="2">
    <source>
        <dbReference type="ARBA" id="ARBA00022679"/>
    </source>
</evidence>
<dbReference type="PANTHER" id="PTHR46065:SF3">
    <property type="entry name" value="FI20425P1"/>
    <property type="match status" value="1"/>
</dbReference>
<dbReference type="PROSITE" id="PS51292">
    <property type="entry name" value="ZF_RING_CH"/>
    <property type="match status" value="1"/>
</dbReference>
<gene>
    <name evidence="12" type="ORF">PHYEVI_LOCUS8612</name>
</gene>
<feature type="domain" description="RING-CH-type" evidence="11">
    <location>
        <begin position="191"/>
        <end position="251"/>
    </location>
</feature>
<dbReference type="AlphaFoldDB" id="A0A9N9TX95"/>
<dbReference type="GO" id="GO:0016020">
    <property type="term" value="C:membrane"/>
    <property type="evidence" value="ECO:0007669"/>
    <property type="project" value="UniProtKB-SubCell"/>
</dbReference>
<keyword evidence="9 10" id="KW-0472">Membrane</keyword>
<dbReference type="SMART" id="SM00744">
    <property type="entry name" value="RINGv"/>
    <property type="match status" value="1"/>
</dbReference>
<keyword evidence="8 10" id="KW-1133">Transmembrane helix</keyword>
<evidence type="ECO:0000313" key="12">
    <source>
        <dbReference type="EMBL" id="CAG9862293.1"/>
    </source>
</evidence>
<comment type="subcellular location">
    <subcellularLocation>
        <location evidence="1">Membrane</location>
        <topology evidence="1">Multi-pass membrane protein</topology>
    </subcellularLocation>
</comment>
<dbReference type="EMBL" id="OU900098">
    <property type="protein sequence ID" value="CAG9862293.1"/>
    <property type="molecule type" value="Genomic_DNA"/>
</dbReference>
<proteinExistence type="predicted"/>
<evidence type="ECO:0000256" key="6">
    <source>
        <dbReference type="ARBA" id="ARBA00022786"/>
    </source>
</evidence>
<feature type="transmembrane region" description="Helical" evidence="10">
    <location>
        <begin position="276"/>
        <end position="298"/>
    </location>
</feature>
<protein>
    <recommendedName>
        <fullName evidence="11">RING-CH-type domain-containing protein</fullName>
    </recommendedName>
</protein>
<dbReference type="GO" id="GO:0004842">
    <property type="term" value="F:ubiquitin-protein transferase activity"/>
    <property type="evidence" value="ECO:0007669"/>
    <property type="project" value="TreeGrafter"/>
</dbReference>
<sequence>MKDIGPSKTTDFDDVYVTILLTESTTSFLNLNLPHVECMHPDNSKIFIISPEKYKLIYKKAAPLCVNSDENVNSQGSIPISVAHNPSSANADASSLDQNRSLPTSKSDSVLYKTHLQMASDVCLFKSNFSSRSSSMYEGCDSDEILQDRKSAEFKALKIKPLPLLAVRTTAHSNKLNSYSTDIYVSLLDSSINSSEHICRICHGGESIDDLLTPCRCRGTVALVHLKCLERWLKDSHHSSCELCQHHFKIVRKPRYGIMGSIPAYLRENGPQFREILIDLFAFIVYTPSAVASTYMLMVLCETLVKSNVTTTGTFPSHLLAFSAIFGMAAIDFTYSSWLLYTCQRHLESWRSWYHSNTTLKVVLSPIKLRPHKKIRQQEYKVLNE</sequence>
<reference evidence="12" key="1">
    <citation type="submission" date="2022-01" db="EMBL/GenBank/DDBJ databases">
        <authorList>
            <person name="King R."/>
        </authorList>
    </citation>
    <scope>NUCLEOTIDE SEQUENCE</scope>
</reference>
<keyword evidence="7" id="KW-0862">Zinc</keyword>
<organism evidence="12 13">
    <name type="scientific">Phyllotreta striolata</name>
    <name type="common">Striped flea beetle</name>
    <name type="synonym">Crioceris striolata</name>
    <dbReference type="NCBI Taxonomy" id="444603"/>
    <lineage>
        <taxon>Eukaryota</taxon>
        <taxon>Metazoa</taxon>
        <taxon>Ecdysozoa</taxon>
        <taxon>Arthropoda</taxon>
        <taxon>Hexapoda</taxon>
        <taxon>Insecta</taxon>
        <taxon>Pterygota</taxon>
        <taxon>Neoptera</taxon>
        <taxon>Endopterygota</taxon>
        <taxon>Coleoptera</taxon>
        <taxon>Polyphaga</taxon>
        <taxon>Cucujiformia</taxon>
        <taxon>Chrysomeloidea</taxon>
        <taxon>Chrysomelidae</taxon>
        <taxon>Galerucinae</taxon>
        <taxon>Alticini</taxon>
        <taxon>Phyllotreta</taxon>
    </lineage>
</organism>
<dbReference type="OrthoDB" id="273089at2759"/>
<evidence type="ECO:0000256" key="3">
    <source>
        <dbReference type="ARBA" id="ARBA00022692"/>
    </source>
</evidence>
<keyword evidence="3 10" id="KW-0812">Transmembrane</keyword>
<keyword evidence="4" id="KW-0479">Metal-binding</keyword>
<accession>A0A9N9TX95</accession>
<evidence type="ECO:0000256" key="8">
    <source>
        <dbReference type="ARBA" id="ARBA00022989"/>
    </source>
</evidence>
<keyword evidence="5" id="KW-0863">Zinc-finger</keyword>
<dbReference type="GO" id="GO:0008270">
    <property type="term" value="F:zinc ion binding"/>
    <property type="evidence" value="ECO:0007669"/>
    <property type="project" value="UniProtKB-KW"/>
</dbReference>
<evidence type="ECO:0000259" key="11">
    <source>
        <dbReference type="PROSITE" id="PS51292"/>
    </source>
</evidence>
<keyword evidence="2" id="KW-0808">Transferase</keyword>
<evidence type="ECO:0000256" key="9">
    <source>
        <dbReference type="ARBA" id="ARBA00023136"/>
    </source>
</evidence>
<evidence type="ECO:0000313" key="13">
    <source>
        <dbReference type="Proteomes" id="UP001153712"/>
    </source>
</evidence>
<dbReference type="Pfam" id="PF12906">
    <property type="entry name" value="RINGv"/>
    <property type="match status" value="1"/>
</dbReference>
<name>A0A9N9TX95_PHYSR</name>
<feature type="transmembrane region" description="Helical" evidence="10">
    <location>
        <begin position="318"/>
        <end position="341"/>
    </location>
</feature>
<keyword evidence="6" id="KW-0833">Ubl conjugation pathway</keyword>
<dbReference type="SUPFAM" id="SSF57850">
    <property type="entry name" value="RING/U-box"/>
    <property type="match status" value="1"/>
</dbReference>
<evidence type="ECO:0000256" key="7">
    <source>
        <dbReference type="ARBA" id="ARBA00022833"/>
    </source>
</evidence>
<evidence type="ECO:0000256" key="5">
    <source>
        <dbReference type="ARBA" id="ARBA00022771"/>
    </source>
</evidence>
<dbReference type="Proteomes" id="UP001153712">
    <property type="component" value="Chromosome 5"/>
</dbReference>
<keyword evidence="13" id="KW-1185">Reference proteome</keyword>